<comment type="similarity">
    <text evidence="6">Belongs to the ABC-4 integral membrane protein family.</text>
</comment>
<evidence type="ECO:0000313" key="10">
    <source>
        <dbReference type="Proteomes" id="UP000482800"/>
    </source>
</evidence>
<evidence type="ECO:0000256" key="1">
    <source>
        <dbReference type="ARBA" id="ARBA00004651"/>
    </source>
</evidence>
<feature type="transmembrane region" description="Helical" evidence="7">
    <location>
        <begin position="410"/>
        <end position="432"/>
    </location>
</feature>
<feature type="transmembrane region" description="Helical" evidence="7">
    <location>
        <begin position="296"/>
        <end position="316"/>
    </location>
</feature>
<keyword evidence="10" id="KW-1185">Reference proteome</keyword>
<dbReference type="InterPro" id="IPR050250">
    <property type="entry name" value="Macrolide_Exporter_MacB"/>
</dbReference>
<comment type="subcellular location">
    <subcellularLocation>
        <location evidence="1">Cell membrane</location>
        <topology evidence="1">Multi-pass membrane protein</topology>
    </subcellularLocation>
</comment>
<feature type="transmembrane region" description="Helical" evidence="7">
    <location>
        <begin position="682"/>
        <end position="700"/>
    </location>
</feature>
<evidence type="ECO:0000256" key="7">
    <source>
        <dbReference type="SAM" id="Phobius"/>
    </source>
</evidence>
<dbReference type="PANTHER" id="PTHR30572">
    <property type="entry name" value="MEMBRANE COMPONENT OF TRANSPORTER-RELATED"/>
    <property type="match status" value="1"/>
</dbReference>
<keyword evidence="2" id="KW-1003">Cell membrane</keyword>
<accession>A0A6V8KLA5</accession>
<evidence type="ECO:0000256" key="6">
    <source>
        <dbReference type="ARBA" id="ARBA00038076"/>
    </source>
</evidence>
<name>A0A6V8KLA5_9ACTN</name>
<sequence>MIGLAARSLAARWTGFAGSTAAIALGVAVCAVAGLSLAAAHTGPGEPPRWYQNPDVVVAGPGGPAPGIALPAGDRGYLPPRIADRLATVDGVRHVVVDRAAYARLDGAAEAHPWSAARVHPYTLAAGRPPAVDGEVAVAAPTRHRPGDRVTVDTAGGPLSLTVSGVLASGAPPALYLTDAAAARLAGGRVAAVALWGSGDAAALAARVRAALAGEPRLRVLTGDGRRAAEPDPDAGLLTAATALLGEAAAVAAVVSAFTVGGAFAVTAQRRRREFALLRTAGATPRQVRRLVLGEALGAAVAGGLIGCALGVVAAPPFAHWLGRSGLAPSGFTARFAVWPLAAAFALGLVAALAGAWAAARRAARTRPVEALREAALDRRAMTPVRWVAGAVCLAGVVPLAPLLRAPEGAAYLLLVVLLLVSAAALLAPALAPPLVRLPGAAARGPALVLARWSAGGRRTAPAATPVLMTVALAGATLAGTATLSASQAATVRDHVTAPVVVTPAGPAPLSPAVTAAARGTPGVAGALPVKQAFAFDRDGGTVRQRPAWYLDGPAAAGTLRLPVATGSLDGLTGDTVAVTRSVAGAHGWTVGSHAALWLGDGAAVRLRVVATLHDRLGLPTVLLPWRLAAAHSALPVPDAVYIGLSGGGTRDALRAAVAPLGGTVVPTGTYLSTVDAEFDRLARLALLAIVGMAVLYTGVSIANSQVMAVAARAGELAALRLAGATPGQVRRIVAAEAVLAGAAGVLLAAAVTAATLAVVAAGLGPVATRVSVAVPWPPLAVTCAACVAIAALAGLATAHRPAAGVRP</sequence>
<feature type="transmembrane region" description="Helical" evidence="7">
    <location>
        <begin position="777"/>
        <end position="799"/>
    </location>
</feature>
<keyword evidence="5 7" id="KW-0472">Membrane</keyword>
<keyword evidence="4 7" id="KW-1133">Transmembrane helix</keyword>
<evidence type="ECO:0000259" key="8">
    <source>
        <dbReference type="Pfam" id="PF02687"/>
    </source>
</evidence>
<evidence type="ECO:0000256" key="5">
    <source>
        <dbReference type="ARBA" id="ARBA00023136"/>
    </source>
</evidence>
<feature type="transmembrane region" description="Helical" evidence="7">
    <location>
        <begin position="738"/>
        <end position="765"/>
    </location>
</feature>
<dbReference type="Proteomes" id="UP000482800">
    <property type="component" value="Unassembled WGS sequence"/>
</dbReference>
<dbReference type="Pfam" id="PF02687">
    <property type="entry name" value="FtsX"/>
    <property type="match status" value="2"/>
</dbReference>
<dbReference type="GO" id="GO:0005886">
    <property type="term" value="C:plasma membrane"/>
    <property type="evidence" value="ECO:0007669"/>
    <property type="project" value="UniProtKB-SubCell"/>
</dbReference>
<organism evidence="9 10">
    <name type="scientific">Phytohabitans houttuyneae</name>
    <dbReference type="NCBI Taxonomy" id="1076126"/>
    <lineage>
        <taxon>Bacteria</taxon>
        <taxon>Bacillati</taxon>
        <taxon>Actinomycetota</taxon>
        <taxon>Actinomycetes</taxon>
        <taxon>Micromonosporales</taxon>
        <taxon>Micromonosporaceae</taxon>
    </lineage>
</organism>
<dbReference type="InterPro" id="IPR003838">
    <property type="entry name" value="ABC3_permease_C"/>
</dbReference>
<feature type="transmembrane region" description="Helical" evidence="7">
    <location>
        <begin position="248"/>
        <end position="268"/>
    </location>
</feature>
<protein>
    <recommendedName>
        <fullName evidence="8">ABC3 transporter permease C-terminal domain-containing protein</fullName>
    </recommendedName>
</protein>
<proteinExistence type="inferred from homology"/>
<dbReference type="RefSeq" id="WP_173063593.1">
    <property type="nucleotide sequence ID" value="NZ_BLPF01000002.1"/>
</dbReference>
<feature type="domain" description="ABC3 transporter permease C-terminal" evidence="8">
    <location>
        <begin position="689"/>
        <end position="799"/>
    </location>
</feature>
<reference evidence="9 10" key="2">
    <citation type="submission" date="2020-03" db="EMBL/GenBank/DDBJ databases">
        <authorList>
            <person name="Ichikawa N."/>
            <person name="Kimura A."/>
            <person name="Kitahashi Y."/>
            <person name="Uohara A."/>
        </authorList>
    </citation>
    <scope>NUCLEOTIDE SEQUENCE [LARGE SCALE GENOMIC DNA]</scope>
    <source>
        <strain evidence="9 10">NBRC 108639</strain>
    </source>
</reference>
<gene>
    <name evidence="9" type="ORF">Phou_069060</name>
</gene>
<feature type="transmembrane region" description="Helical" evidence="7">
    <location>
        <begin position="381"/>
        <end position="404"/>
    </location>
</feature>
<feature type="transmembrane region" description="Helical" evidence="7">
    <location>
        <begin position="336"/>
        <end position="360"/>
    </location>
</feature>
<dbReference type="PANTHER" id="PTHR30572:SF4">
    <property type="entry name" value="ABC TRANSPORTER PERMEASE YTRF"/>
    <property type="match status" value="1"/>
</dbReference>
<reference evidence="9 10" key="1">
    <citation type="submission" date="2020-03" db="EMBL/GenBank/DDBJ databases">
        <title>Whole genome shotgun sequence of Phytohabitans houttuyneae NBRC 108639.</title>
        <authorList>
            <person name="Komaki H."/>
            <person name="Tamura T."/>
        </authorList>
    </citation>
    <scope>NUCLEOTIDE SEQUENCE [LARGE SCALE GENOMIC DNA]</scope>
    <source>
        <strain evidence="9 10">NBRC 108639</strain>
    </source>
</reference>
<dbReference type="AlphaFoldDB" id="A0A6V8KLA5"/>
<keyword evidence="3 7" id="KW-0812">Transmembrane</keyword>
<evidence type="ECO:0000313" key="9">
    <source>
        <dbReference type="EMBL" id="GFJ82726.1"/>
    </source>
</evidence>
<dbReference type="GO" id="GO:0022857">
    <property type="term" value="F:transmembrane transporter activity"/>
    <property type="evidence" value="ECO:0007669"/>
    <property type="project" value="TreeGrafter"/>
</dbReference>
<comment type="caution">
    <text evidence="9">The sequence shown here is derived from an EMBL/GenBank/DDBJ whole genome shotgun (WGS) entry which is preliminary data.</text>
</comment>
<evidence type="ECO:0000256" key="3">
    <source>
        <dbReference type="ARBA" id="ARBA00022692"/>
    </source>
</evidence>
<evidence type="ECO:0000256" key="2">
    <source>
        <dbReference type="ARBA" id="ARBA00022475"/>
    </source>
</evidence>
<dbReference type="EMBL" id="BLPF01000002">
    <property type="protein sequence ID" value="GFJ82726.1"/>
    <property type="molecule type" value="Genomic_DNA"/>
</dbReference>
<evidence type="ECO:0000256" key="4">
    <source>
        <dbReference type="ARBA" id="ARBA00022989"/>
    </source>
</evidence>
<feature type="domain" description="ABC3 transporter permease C-terminal" evidence="8">
    <location>
        <begin position="249"/>
        <end position="367"/>
    </location>
</feature>